<evidence type="ECO:0000313" key="3">
    <source>
        <dbReference type="EMBL" id="TWT60989.1"/>
    </source>
</evidence>
<feature type="region of interest" description="Disordered" evidence="2">
    <location>
        <begin position="135"/>
        <end position="157"/>
    </location>
</feature>
<dbReference type="AlphaFoldDB" id="A0A5C5XEA2"/>
<gene>
    <name evidence="3" type="ORF">Pan54_17210</name>
</gene>
<proteinExistence type="predicted"/>
<keyword evidence="4" id="KW-1185">Reference proteome</keyword>
<dbReference type="Proteomes" id="UP000316095">
    <property type="component" value="Unassembled WGS sequence"/>
</dbReference>
<feature type="region of interest" description="Disordered" evidence="2">
    <location>
        <begin position="227"/>
        <end position="246"/>
    </location>
</feature>
<evidence type="ECO:0000256" key="1">
    <source>
        <dbReference type="SAM" id="Coils"/>
    </source>
</evidence>
<dbReference type="EMBL" id="SJPG01000001">
    <property type="protein sequence ID" value="TWT60989.1"/>
    <property type="molecule type" value="Genomic_DNA"/>
</dbReference>
<comment type="caution">
    <text evidence="3">The sequence shown here is derived from an EMBL/GenBank/DDBJ whole genome shotgun (WGS) entry which is preliminary data.</text>
</comment>
<evidence type="ECO:0000313" key="4">
    <source>
        <dbReference type="Proteomes" id="UP000316095"/>
    </source>
</evidence>
<sequence length="266" mass="30300">MGRIETVVRRFIGLNALKPFRCQLRSWDRIDTVALLGHSVATTPPLRMPHPKIPGFITRANAQKTYRRSKASFIRDIDSAFDRNDLSFLNHFRVALNDGTQLNGKEATKEALLTLQAKQPRWYVEVAFLESRYWDGPDTQTPEKESEDKSSVEPIEDGLDSGLQHRLDLAEQQIASQDQTIVNLEADKRFLQSELENRRGEIDKLRGFFESVGDAADSTAKLRNSGEPREVLEVSSKPIGKSPREGSRLVRHLPTFHRFFQSVISR</sequence>
<reference evidence="3 4" key="1">
    <citation type="submission" date="2019-02" db="EMBL/GenBank/DDBJ databases">
        <title>Deep-cultivation of Planctomycetes and their phenomic and genomic characterization uncovers novel biology.</title>
        <authorList>
            <person name="Wiegand S."/>
            <person name="Jogler M."/>
            <person name="Boedeker C."/>
            <person name="Pinto D."/>
            <person name="Vollmers J."/>
            <person name="Rivas-Marin E."/>
            <person name="Kohn T."/>
            <person name="Peeters S.H."/>
            <person name="Heuer A."/>
            <person name="Rast P."/>
            <person name="Oberbeckmann S."/>
            <person name="Bunk B."/>
            <person name="Jeske O."/>
            <person name="Meyerdierks A."/>
            <person name="Storesund J.E."/>
            <person name="Kallscheuer N."/>
            <person name="Luecker S."/>
            <person name="Lage O.M."/>
            <person name="Pohl T."/>
            <person name="Merkel B.J."/>
            <person name="Hornburger P."/>
            <person name="Mueller R.-W."/>
            <person name="Bruemmer F."/>
            <person name="Labrenz M."/>
            <person name="Spormann A.M."/>
            <person name="Op Den Camp H."/>
            <person name="Overmann J."/>
            <person name="Amann R."/>
            <person name="Jetten M.S.M."/>
            <person name="Mascher T."/>
            <person name="Medema M.H."/>
            <person name="Devos D.P."/>
            <person name="Kaster A.-K."/>
            <person name="Ovreas L."/>
            <person name="Rohde M."/>
            <person name="Galperin M.Y."/>
            <person name="Jogler C."/>
        </authorList>
    </citation>
    <scope>NUCLEOTIDE SEQUENCE [LARGE SCALE GENOMIC DNA]</scope>
    <source>
        <strain evidence="3 4">Pan54</strain>
    </source>
</reference>
<feature type="coiled-coil region" evidence="1">
    <location>
        <begin position="167"/>
        <end position="201"/>
    </location>
</feature>
<evidence type="ECO:0000256" key="2">
    <source>
        <dbReference type="SAM" id="MobiDB-lite"/>
    </source>
</evidence>
<protein>
    <submittedName>
        <fullName evidence="3">Uncharacterized protein</fullName>
    </submittedName>
</protein>
<organism evidence="3 4">
    <name type="scientific">Rubinisphaera italica</name>
    <dbReference type="NCBI Taxonomy" id="2527969"/>
    <lineage>
        <taxon>Bacteria</taxon>
        <taxon>Pseudomonadati</taxon>
        <taxon>Planctomycetota</taxon>
        <taxon>Planctomycetia</taxon>
        <taxon>Planctomycetales</taxon>
        <taxon>Planctomycetaceae</taxon>
        <taxon>Rubinisphaera</taxon>
    </lineage>
</organism>
<accession>A0A5C5XEA2</accession>
<name>A0A5C5XEA2_9PLAN</name>
<keyword evidence="1" id="KW-0175">Coiled coil</keyword>
<feature type="compositionally biased region" description="Basic and acidic residues" evidence="2">
    <location>
        <begin position="141"/>
        <end position="151"/>
    </location>
</feature>